<evidence type="ECO:0008006" key="4">
    <source>
        <dbReference type="Google" id="ProtNLM"/>
    </source>
</evidence>
<keyword evidence="3" id="KW-1185">Reference proteome</keyword>
<sequence>MQKNEKEELQPPTHSKMEEKEKHQGQQPSLQYIAPWNLQYREPCQTSFLCSSQRPPFLGNQRPSLKHIAPSQTSFAYSSQRPPFLTYRQSSLQHIAPSRTRFAYSIQKLPFIGYQHQNLNPATSMNNLNHGNGGHAEPGINSIEGLEIDTEKIVRGEDTRTCLMIRNIPNRTYTYTQRMDALVEAHQKNPNSKTMNMQFRPTLFLPEDHTRCGGG</sequence>
<dbReference type="OrthoDB" id="10658682at2759"/>
<organism evidence="2 3">
    <name type="scientific">Trifolium subterraneum</name>
    <name type="common">Subterranean clover</name>
    <dbReference type="NCBI Taxonomy" id="3900"/>
    <lineage>
        <taxon>Eukaryota</taxon>
        <taxon>Viridiplantae</taxon>
        <taxon>Streptophyta</taxon>
        <taxon>Embryophyta</taxon>
        <taxon>Tracheophyta</taxon>
        <taxon>Spermatophyta</taxon>
        <taxon>Magnoliopsida</taxon>
        <taxon>eudicotyledons</taxon>
        <taxon>Gunneridae</taxon>
        <taxon>Pentapetalae</taxon>
        <taxon>rosids</taxon>
        <taxon>fabids</taxon>
        <taxon>Fabales</taxon>
        <taxon>Fabaceae</taxon>
        <taxon>Papilionoideae</taxon>
        <taxon>50 kb inversion clade</taxon>
        <taxon>NPAAA clade</taxon>
        <taxon>Hologalegina</taxon>
        <taxon>IRL clade</taxon>
        <taxon>Trifolieae</taxon>
        <taxon>Trifolium</taxon>
    </lineage>
</organism>
<feature type="region of interest" description="Disordered" evidence="1">
    <location>
        <begin position="1"/>
        <end position="27"/>
    </location>
</feature>
<evidence type="ECO:0000313" key="3">
    <source>
        <dbReference type="Proteomes" id="UP000242715"/>
    </source>
</evidence>
<dbReference type="AlphaFoldDB" id="A0A2Z6MKE4"/>
<accession>A0A2Z6MKE4</accession>
<gene>
    <name evidence="2" type="ORF">TSUD_101390</name>
</gene>
<reference evidence="3" key="1">
    <citation type="journal article" date="2017" name="Front. Plant Sci.">
        <title>Climate Clever Clovers: New Paradigm to Reduce the Environmental Footprint of Ruminants by Breeding Low Methanogenic Forages Utilizing Haplotype Variation.</title>
        <authorList>
            <person name="Kaur P."/>
            <person name="Appels R."/>
            <person name="Bayer P.E."/>
            <person name="Keeble-Gagnere G."/>
            <person name="Wang J."/>
            <person name="Hirakawa H."/>
            <person name="Shirasawa K."/>
            <person name="Vercoe P."/>
            <person name="Stefanova K."/>
            <person name="Durmic Z."/>
            <person name="Nichols P."/>
            <person name="Revell C."/>
            <person name="Isobe S.N."/>
            <person name="Edwards D."/>
            <person name="Erskine W."/>
        </authorList>
    </citation>
    <scope>NUCLEOTIDE SEQUENCE [LARGE SCALE GENOMIC DNA]</scope>
    <source>
        <strain evidence="3">cv. Daliak</strain>
    </source>
</reference>
<evidence type="ECO:0000256" key="1">
    <source>
        <dbReference type="SAM" id="MobiDB-lite"/>
    </source>
</evidence>
<evidence type="ECO:0000313" key="2">
    <source>
        <dbReference type="EMBL" id="GAU32718.1"/>
    </source>
</evidence>
<proteinExistence type="predicted"/>
<protein>
    <recommendedName>
        <fullName evidence="4">Mei2-like C-terminal RNA recognition motif domain-containing protein</fullName>
    </recommendedName>
</protein>
<dbReference type="EMBL" id="DF973503">
    <property type="protein sequence ID" value="GAU32718.1"/>
    <property type="molecule type" value="Genomic_DNA"/>
</dbReference>
<dbReference type="Proteomes" id="UP000242715">
    <property type="component" value="Unassembled WGS sequence"/>
</dbReference>
<feature type="compositionally biased region" description="Basic and acidic residues" evidence="1">
    <location>
        <begin position="1"/>
        <end position="24"/>
    </location>
</feature>
<name>A0A2Z6MKE4_TRISU</name>